<dbReference type="SUPFAM" id="SSF53850">
    <property type="entry name" value="Periplasmic binding protein-like II"/>
    <property type="match status" value="2"/>
</dbReference>
<feature type="domain" description="Transferrin-like" evidence="2">
    <location>
        <begin position="43"/>
        <end position="370"/>
    </location>
</feature>
<dbReference type="AlphaFoldDB" id="A0A922MUU0"/>
<gene>
    <name evidence="3" type="ORF">HF086_010636</name>
</gene>
<sequence>MDTYLVVTLSSILIGTTSASIYGSENAINGINKVPKIEGQDIITWCTTSLLENQKCEKLAQSVLQDKGLFGKDFIELKCKRAFDTEECMSWVDRGEASLLGLDAGEVYVAGRYHSLVPILQELYGASKPYQYSIAVVRKGALPSIQPGYGLSGLRGAKACFPGVGALAGWVMPIHVLMQEGGLKITDCNNHVKSAIEFFGDSCAPNSLKDMYNPIGDNSDKLCKLCAGGAGIRCTLADPYAGYEGALRCLIANNSGDIAFVRDTTVQHALLSHQILGGVTEDQFEIICRDGSRRPVTDSENCNWGRVPADAIVTSSAVSMEQRKKYQDYLQVIYQLYGEPNPLNKIYNNITNGVQPGGYNPYSSTESSRYPYETFNRDNRFNNNFNNRQNEYEEDMNNKASTMPPFKNRVDSSGQPIESIFQLFRSNETTDLLLQVALKAAFLSPTLVCWRGHSTRHCERAIAEGAADFALFDSADMLHAANMHRLVPFMQEIYSSGDNWYYAVAVAKEQDPDTDLTYLRGKNACHTGLGTAAGWVSYGCDGAHAAAEYFTKSCAPGALSAERCRRDASEDYFGHVGAVRCMVEGGGDVAFVRHSAPAEVSAGRRREWWARDLLPDDLQLLCPDGTRAKMHEYKHCNLGKVPGSVLMGRPNHTELDTYSNLMVYAQQFYGAVTTDEFSFSMFYSQPPYSDLIFSDVAVRLKPLAHNKRSAEIVAGPALIRAARIVSCDAPQASYYVASDPDFLSHAYSNGVMGHLLAISLFLLALLR</sequence>
<keyword evidence="1" id="KW-0732">Signal</keyword>
<dbReference type="GO" id="GO:0005886">
    <property type="term" value="C:plasma membrane"/>
    <property type="evidence" value="ECO:0007669"/>
    <property type="project" value="TreeGrafter"/>
</dbReference>
<dbReference type="CDD" id="cd13529">
    <property type="entry name" value="PBP2_transferrin"/>
    <property type="match status" value="2"/>
</dbReference>
<proteinExistence type="predicted"/>
<evidence type="ECO:0000256" key="1">
    <source>
        <dbReference type="SAM" id="SignalP"/>
    </source>
</evidence>
<feature type="signal peptide" evidence="1">
    <location>
        <begin position="1"/>
        <end position="19"/>
    </location>
</feature>
<dbReference type="PANTHER" id="PTHR11485">
    <property type="entry name" value="TRANSFERRIN"/>
    <property type="match status" value="1"/>
</dbReference>
<evidence type="ECO:0000259" key="2">
    <source>
        <dbReference type="PROSITE" id="PS51408"/>
    </source>
</evidence>
<dbReference type="PROSITE" id="PS51408">
    <property type="entry name" value="TRANSFERRIN_LIKE_4"/>
    <property type="match status" value="2"/>
</dbReference>
<dbReference type="GO" id="GO:0005769">
    <property type="term" value="C:early endosome"/>
    <property type="evidence" value="ECO:0007669"/>
    <property type="project" value="TreeGrafter"/>
</dbReference>
<dbReference type="GO" id="GO:0006826">
    <property type="term" value="P:iron ion transport"/>
    <property type="evidence" value="ECO:0007669"/>
    <property type="project" value="TreeGrafter"/>
</dbReference>
<accession>A0A922MUU0</accession>
<evidence type="ECO:0000313" key="4">
    <source>
        <dbReference type="Proteomes" id="UP000814243"/>
    </source>
</evidence>
<dbReference type="PANTHER" id="PTHR11485:SF29">
    <property type="entry name" value="TRANSFERRIN 2"/>
    <property type="match status" value="1"/>
</dbReference>
<dbReference type="InterPro" id="IPR001156">
    <property type="entry name" value="Transferrin-like_dom"/>
</dbReference>
<organism evidence="3 4">
    <name type="scientific">Spodoptera exigua</name>
    <name type="common">Beet armyworm</name>
    <name type="synonym">Noctua fulgens</name>
    <dbReference type="NCBI Taxonomy" id="7107"/>
    <lineage>
        <taxon>Eukaryota</taxon>
        <taxon>Metazoa</taxon>
        <taxon>Ecdysozoa</taxon>
        <taxon>Arthropoda</taxon>
        <taxon>Hexapoda</taxon>
        <taxon>Insecta</taxon>
        <taxon>Pterygota</taxon>
        <taxon>Neoptera</taxon>
        <taxon>Endopterygota</taxon>
        <taxon>Lepidoptera</taxon>
        <taxon>Glossata</taxon>
        <taxon>Ditrysia</taxon>
        <taxon>Noctuoidea</taxon>
        <taxon>Noctuidae</taxon>
        <taxon>Amphipyrinae</taxon>
        <taxon>Spodoptera</taxon>
    </lineage>
</organism>
<dbReference type="GO" id="GO:0055037">
    <property type="term" value="C:recycling endosome"/>
    <property type="evidence" value="ECO:0007669"/>
    <property type="project" value="TreeGrafter"/>
</dbReference>
<feature type="chain" id="PRO_5037149676" description="Transferrin-like domain-containing protein" evidence="1">
    <location>
        <begin position="20"/>
        <end position="767"/>
    </location>
</feature>
<dbReference type="Pfam" id="PF00405">
    <property type="entry name" value="Transferrin"/>
    <property type="match status" value="2"/>
</dbReference>
<dbReference type="SMART" id="SM00094">
    <property type="entry name" value="TR_FER"/>
    <property type="match status" value="2"/>
</dbReference>
<evidence type="ECO:0000313" key="3">
    <source>
        <dbReference type="EMBL" id="KAH9643184.1"/>
    </source>
</evidence>
<dbReference type="Gene3D" id="3.40.190.10">
    <property type="entry name" value="Periplasmic binding protein-like II"/>
    <property type="match status" value="4"/>
</dbReference>
<dbReference type="Proteomes" id="UP000814243">
    <property type="component" value="Unassembled WGS sequence"/>
</dbReference>
<dbReference type="PRINTS" id="PR00422">
    <property type="entry name" value="TRANSFERRIN"/>
</dbReference>
<protein>
    <recommendedName>
        <fullName evidence="2">Transferrin-like domain-containing protein</fullName>
    </recommendedName>
</protein>
<dbReference type="EMBL" id="JACEFF010000153">
    <property type="protein sequence ID" value="KAH9643184.1"/>
    <property type="molecule type" value="Genomic_DNA"/>
</dbReference>
<feature type="domain" description="Transferrin-like" evidence="2">
    <location>
        <begin position="421"/>
        <end position="727"/>
    </location>
</feature>
<reference evidence="3" key="1">
    <citation type="journal article" date="2021" name="G3 (Bethesda)">
        <title>Genome and transcriptome analysis of the beet armyworm Spodoptera exigua reveals targets for pest control. .</title>
        <authorList>
            <person name="Simon S."/>
            <person name="Breeschoten T."/>
            <person name="Jansen H.J."/>
            <person name="Dirks R.P."/>
            <person name="Schranz M.E."/>
            <person name="Ros V.I.D."/>
        </authorList>
    </citation>
    <scope>NUCLEOTIDE SEQUENCE</scope>
    <source>
        <strain evidence="3">TB_SE_WUR_2020</strain>
    </source>
</reference>
<name>A0A922MUU0_SPOEX</name>
<dbReference type="GO" id="GO:0005615">
    <property type="term" value="C:extracellular space"/>
    <property type="evidence" value="ECO:0007669"/>
    <property type="project" value="TreeGrafter"/>
</dbReference>
<comment type="caution">
    <text evidence="3">The sequence shown here is derived from an EMBL/GenBank/DDBJ whole genome shotgun (WGS) entry which is preliminary data.</text>
</comment>